<keyword evidence="4" id="KW-1185">Reference proteome</keyword>
<sequence length="710" mass="79114">MEPSDLPPIKSGRDIPFGDTKGSTTPPVSPLPPIGQSTNDTASEFSNKSSDGTQPDSKSSLPKVLSFKREITDKSPTESVNDRIMSAGSRASKAVSFAEADSVRQIDEEPIQERFTVVGLDGNERFLRSIEIQTEWTIKEDNLPVESNNVEVDEKAHPNLECFADNFSDLEEGQDSIDRPDSGKSRTSSSGESPWPHPREDEFGIPMLTVDESDSSDDSFDEDLGGERKGTPMHGVSTLPSVGPPQALQYKRESSAEAKRRQLEKQTVDFEAYNKDFGGGMPNGGMFSGQCEFCSHQIRPPPTLEEQRKLNPESLYCCSDYRDFVHLAATHPLIEKKKGEGSKISVKPHPPYGSKKARDAAKERAAQRMRERELARQQAALAAARGETTSGPTSYYQSKTPSSNKDKEDNSSALSYNRIESPTPSLTSILYGRQQCTINYQLSSEKCFERGWTLKPPSPILANDDEDDVWQPELEWYEKNNRPLGTLKKFYKNGQTFLLLLPDGSGNVFYPNGATAISRIKLEDGLFSYLIHSDDLEYANLLGYFEPNGCGATNYLNGKVRLCLNAMGGMELDIQGGRKRRWFWKVQPDHVHAPPIQPITFAITNSLSIRVWQQDNISLTFRNSECSCRFQVGSKLVCRLPEKVDFNDIEPLTQQKRDTTKKVNDLLSKVATLLKFPKSPRLGRPSPSSTKRSQSRQSKSKGELPTTIVT</sequence>
<feature type="domain" description="FAM194 C-terminal" evidence="2">
    <location>
        <begin position="487"/>
        <end position="682"/>
    </location>
</feature>
<name>A0A7I8W2K6_9ANNE</name>
<proteinExistence type="predicted"/>
<reference evidence="3 4" key="1">
    <citation type="submission" date="2020-08" db="EMBL/GenBank/DDBJ databases">
        <authorList>
            <person name="Hejnol A."/>
        </authorList>
    </citation>
    <scope>NUCLEOTIDE SEQUENCE [LARGE SCALE GENOMIC DNA]</scope>
</reference>
<evidence type="ECO:0000259" key="2">
    <source>
        <dbReference type="Pfam" id="PF14977"/>
    </source>
</evidence>
<dbReference type="OrthoDB" id="527209at2759"/>
<feature type="compositionally biased region" description="Low complexity" evidence="1">
    <location>
        <begin position="376"/>
        <end position="385"/>
    </location>
</feature>
<dbReference type="InterPro" id="IPR029281">
    <property type="entry name" value="FAM194_C"/>
</dbReference>
<feature type="compositionally biased region" description="Acidic residues" evidence="1">
    <location>
        <begin position="211"/>
        <end position="224"/>
    </location>
</feature>
<feature type="region of interest" description="Disordered" evidence="1">
    <location>
        <begin position="1"/>
        <end position="82"/>
    </location>
</feature>
<comment type="caution">
    <text evidence="3">The sequence shown here is derived from an EMBL/GenBank/DDBJ whole genome shotgun (WGS) entry which is preliminary data.</text>
</comment>
<feature type="region of interest" description="Disordered" evidence="1">
    <location>
        <begin position="675"/>
        <end position="710"/>
    </location>
</feature>
<evidence type="ECO:0000313" key="4">
    <source>
        <dbReference type="Proteomes" id="UP000549394"/>
    </source>
</evidence>
<feature type="compositionally biased region" description="Basic and acidic residues" evidence="1">
    <location>
        <begin position="356"/>
        <end position="375"/>
    </location>
</feature>
<feature type="compositionally biased region" description="Polar residues" evidence="1">
    <location>
        <begin position="387"/>
        <end position="403"/>
    </location>
</feature>
<feature type="region of interest" description="Disordered" evidence="1">
    <location>
        <begin position="170"/>
        <end position="246"/>
    </location>
</feature>
<dbReference type="PANTHER" id="PTHR23093">
    <property type="entry name" value="SIMILAR TO CHROMOSOME 3 OPEN READING FRAME 20"/>
    <property type="match status" value="1"/>
</dbReference>
<dbReference type="Proteomes" id="UP000549394">
    <property type="component" value="Unassembled WGS sequence"/>
</dbReference>
<feature type="region of interest" description="Disordered" evidence="1">
    <location>
        <begin position="338"/>
        <end position="419"/>
    </location>
</feature>
<accession>A0A7I8W2K6</accession>
<dbReference type="AlphaFoldDB" id="A0A7I8W2K6"/>
<feature type="compositionally biased region" description="Polar residues" evidence="1">
    <location>
        <begin position="35"/>
        <end position="60"/>
    </location>
</feature>
<gene>
    <name evidence="3" type="ORF">DGYR_LOCUS10562</name>
</gene>
<feature type="compositionally biased region" description="Basic and acidic residues" evidence="1">
    <location>
        <begin position="67"/>
        <end position="76"/>
    </location>
</feature>
<evidence type="ECO:0000313" key="3">
    <source>
        <dbReference type="EMBL" id="CAD5122808.1"/>
    </source>
</evidence>
<feature type="compositionally biased region" description="Low complexity" evidence="1">
    <location>
        <begin position="684"/>
        <end position="697"/>
    </location>
</feature>
<evidence type="ECO:0000256" key="1">
    <source>
        <dbReference type="SAM" id="MobiDB-lite"/>
    </source>
</evidence>
<organism evidence="3 4">
    <name type="scientific">Dimorphilus gyrociliatus</name>
    <dbReference type="NCBI Taxonomy" id="2664684"/>
    <lineage>
        <taxon>Eukaryota</taxon>
        <taxon>Metazoa</taxon>
        <taxon>Spiralia</taxon>
        <taxon>Lophotrochozoa</taxon>
        <taxon>Annelida</taxon>
        <taxon>Polychaeta</taxon>
        <taxon>Polychaeta incertae sedis</taxon>
        <taxon>Dinophilidae</taxon>
        <taxon>Dimorphilus</taxon>
    </lineage>
</organism>
<protein>
    <submittedName>
        <fullName evidence="3">DgyrCDS11214</fullName>
    </submittedName>
</protein>
<dbReference type="PANTHER" id="PTHR23093:SF18">
    <property type="entry name" value="GLUTAMATE RICH 6"/>
    <property type="match status" value="1"/>
</dbReference>
<dbReference type="EMBL" id="CAJFCJ010000018">
    <property type="protein sequence ID" value="CAD5122808.1"/>
    <property type="molecule type" value="Genomic_DNA"/>
</dbReference>
<dbReference type="Pfam" id="PF14977">
    <property type="entry name" value="FAM194"/>
    <property type="match status" value="1"/>
</dbReference>